<proteinExistence type="inferred from homology"/>
<accession>A0A6N3EV30</accession>
<dbReference type="InterPro" id="IPR036937">
    <property type="entry name" value="Adhesion_dom_fimbrial_sf"/>
</dbReference>
<dbReference type="SUPFAM" id="SSF49401">
    <property type="entry name" value="Bacterial adhesins"/>
    <property type="match status" value="1"/>
</dbReference>
<dbReference type="InterPro" id="IPR000259">
    <property type="entry name" value="Adhesion_dom_fimbrial"/>
</dbReference>
<gene>
    <name evidence="7" type="primary">fimA_5</name>
    <name evidence="7" type="ORF">KOLFYP65_04105</name>
</gene>
<keyword evidence="4" id="KW-0281">Fimbrium</keyword>
<dbReference type="GO" id="GO:0043709">
    <property type="term" value="P:cell adhesion involved in single-species biofilm formation"/>
    <property type="evidence" value="ECO:0007669"/>
    <property type="project" value="TreeGrafter"/>
</dbReference>
<dbReference type="InterPro" id="IPR008966">
    <property type="entry name" value="Adhesion_dom_sf"/>
</dbReference>
<evidence type="ECO:0000256" key="5">
    <source>
        <dbReference type="SAM" id="SignalP"/>
    </source>
</evidence>
<keyword evidence="3 5" id="KW-0732">Signal</keyword>
<dbReference type="Gene3D" id="2.60.40.1090">
    <property type="entry name" value="Fimbrial-type adhesion domain"/>
    <property type="match status" value="1"/>
</dbReference>
<dbReference type="InterPro" id="IPR050263">
    <property type="entry name" value="Bact_Fimbrial_Adh_Pro"/>
</dbReference>
<reference evidence="7" key="1">
    <citation type="submission" date="2019-11" db="EMBL/GenBank/DDBJ databases">
        <authorList>
            <person name="Feng L."/>
        </authorList>
    </citation>
    <scope>NUCLEOTIDE SEQUENCE</scope>
    <source>
        <strain evidence="7">KOxytocaLFYP65</strain>
    </source>
</reference>
<dbReference type="AlphaFoldDB" id="A0A6N3EV30"/>
<dbReference type="PANTHER" id="PTHR33420:SF12">
    <property type="entry name" value="FIMBRIN-LIKE PROTEIN FIMI-RELATED"/>
    <property type="match status" value="1"/>
</dbReference>
<evidence type="ECO:0000256" key="3">
    <source>
        <dbReference type="ARBA" id="ARBA00022729"/>
    </source>
</evidence>
<evidence type="ECO:0000256" key="1">
    <source>
        <dbReference type="ARBA" id="ARBA00004561"/>
    </source>
</evidence>
<evidence type="ECO:0000256" key="4">
    <source>
        <dbReference type="ARBA" id="ARBA00023263"/>
    </source>
</evidence>
<dbReference type="Pfam" id="PF00419">
    <property type="entry name" value="Fimbrial"/>
    <property type="match status" value="1"/>
</dbReference>
<comment type="subcellular location">
    <subcellularLocation>
        <location evidence="1">Fimbrium</location>
    </subcellularLocation>
</comment>
<organism evidence="7">
    <name type="scientific">Klebsiella oxytoca</name>
    <dbReference type="NCBI Taxonomy" id="571"/>
    <lineage>
        <taxon>Bacteria</taxon>
        <taxon>Pseudomonadati</taxon>
        <taxon>Pseudomonadota</taxon>
        <taxon>Gammaproteobacteria</taxon>
        <taxon>Enterobacterales</taxon>
        <taxon>Enterobacteriaceae</taxon>
        <taxon>Klebsiella/Raoultella group</taxon>
        <taxon>Klebsiella</taxon>
    </lineage>
</organism>
<evidence type="ECO:0000256" key="2">
    <source>
        <dbReference type="ARBA" id="ARBA00006671"/>
    </source>
</evidence>
<sequence>MMRSLILSLLFLLPQALQASDDLELSFPNGGMRFQGELLAEACNVETSDRFLAVNMGQVRTNMLPAPGADTDPVTFDIHLRDCNKHVSQYVGVTFNGVADGKNPAVLSVGEGPGIAQDVGLALFDASSTLIPINSPPRRIASVENGETVLHFVAKYRATGHHVMGGRADAQAWFSLTYE</sequence>
<comment type="similarity">
    <text evidence="2">Belongs to the fimbrial protein family.</text>
</comment>
<dbReference type="GO" id="GO:0009289">
    <property type="term" value="C:pilus"/>
    <property type="evidence" value="ECO:0007669"/>
    <property type="project" value="UniProtKB-SubCell"/>
</dbReference>
<feature type="signal peptide" evidence="5">
    <location>
        <begin position="1"/>
        <end position="19"/>
    </location>
</feature>
<dbReference type="PANTHER" id="PTHR33420">
    <property type="entry name" value="FIMBRIAL SUBUNIT ELFA-RELATED"/>
    <property type="match status" value="1"/>
</dbReference>
<evidence type="ECO:0000259" key="6">
    <source>
        <dbReference type="Pfam" id="PF00419"/>
    </source>
</evidence>
<feature type="domain" description="Fimbrial-type adhesion" evidence="6">
    <location>
        <begin position="33"/>
        <end position="178"/>
    </location>
</feature>
<evidence type="ECO:0000313" key="7">
    <source>
        <dbReference type="EMBL" id="VYU44185.1"/>
    </source>
</evidence>
<name>A0A6N3EV30_KLEOX</name>
<feature type="chain" id="PRO_5027124292" evidence="5">
    <location>
        <begin position="20"/>
        <end position="179"/>
    </location>
</feature>
<protein>
    <submittedName>
        <fullName evidence="7">Type-1 fimbrial protein, A chain</fullName>
    </submittedName>
</protein>
<dbReference type="EMBL" id="CACRTM010000027">
    <property type="protein sequence ID" value="VYU44185.1"/>
    <property type="molecule type" value="Genomic_DNA"/>
</dbReference>